<evidence type="ECO:0000256" key="1">
    <source>
        <dbReference type="SAM" id="MobiDB-lite"/>
    </source>
</evidence>
<dbReference type="AlphaFoldDB" id="A0AAV9HWS5"/>
<feature type="region of interest" description="Disordered" evidence="1">
    <location>
        <begin position="135"/>
        <end position="161"/>
    </location>
</feature>
<evidence type="ECO:0000313" key="4">
    <source>
        <dbReference type="Proteomes" id="UP001321749"/>
    </source>
</evidence>
<keyword evidence="2" id="KW-0472">Membrane</keyword>
<accession>A0AAV9HWS5</accession>
<dbReference type="Proteomes" id="UP001321749">
    <property type="component" value="Unassembled WGS sequence"/>
</dbReference>
<protein>
    <submittedName>
        <fullName evidence="3">Uncharacterized protein</fullName>
    </submittedName>
</protein>
<proteinExistence type="predicted"/>
<feature type="transmembrane region" description="Helical" evidence="2">
    <location>
        <begin position="43"/>
        <end position="64"/>
    </location>
</feature>
<dbReference type="EMBL" id="MU864940">
    <property type="protein sequence ID" value="KAK4465415.1"/>
    <property type="molecule type" value="Genomic_DNA"/>
</dbReference>
<comment type="caution">
    <text evidence="3">The sequence shown here is derived from an EMBL/GenBank/DDBJ whole genome shotgun (WGS) entry which is preliminary data.</text>
</comment>
<evidence type="ECO:0000313" key="3">
    <source>
        <dbReference type="EMBL" id="KAK4465415.1"/>
    </source>
</evidence>
<keyword evidence="2" id="KW-1133">Transmembrane helix</keyword>
<organism evidence="3 4">
    <name type="scientific">Cladorrhinum samala</name>
    <dbReference type="NCBI Taxonomy" id="585594"/>
    <lineage>
        <taxon>Eukaryota</taxon>
        <taxon>Fungi</taxon>
        <taxon>Dikarya</taxon>
        <taxon>Ascomycota</taxon>
        <taxon>Pezizomycotina</taxon>
        <taxon>Sordariomycetes</taxon>
        <taxon>Sordariomycetidae</taxon>
        <taxon>Sordariales</taxon>
        <taxon>Podosporaceae</taxon>
        <taxon>Cladorrhinum</taxon>
    </lineage>
</organism>
<gene>
    <name evidence="3" type="ORF">QBC42DRAFT_313743</name>
</gene>
<reference evidence="3" key="1">
    <citation type="journal article" date="2023" name="Mol. Phylogenet. Evol.">
        <title>Genome-scale phylogeny and comparative genomics of the fungal order Sordariales.</title>
        <authorList>
            <person name="Hensen N."/>
            <person name="Bonometti L."/>
            <person name="Westerberg I."/>
            <person name="Brannstrom I.O."/>
            <person name="Guillou S."/>
            <person name="Cros-Aarteil S."/>
            <person name="Calhoun S."/>
            <person name="Haridas S."/>
            <person name="Kuo A."/>
            <person name="Mondo S."/>
            <person name="Pangilinan J."/>
            <person name="Riley R."/>
            <person name="LaButti K."/>
            <person name="Andreopoulos B."/>
            <person name="Lipzen A."/>
            <person name="Chen C."/>
            <person name="Yan M."/>
            <person name="Daum C."/>
            <person name="Ng V."/>
            <person name="Clum A."/>
            <person name="Steindorff A."/>
            <person name="Ohm R.A."/>
            <person name="Martin F."/>
            <person name="Silar P."/>
            <person name="Natvig D.O."/>
            <person name="Lalanne C."/>
            <person name="Gautier V."/>
            <person name="Ament-Velasquez S.L."/>
            <person name="Kruys A."/>
            <person name="Hutchinson M.I."/>
            <person name="Powell A.J."/>
            <person name="Barry K."/>
            <person name="Miller A.N."/>
            <person name="Grigoriev I.V."/>
            <person name="Debuchy R."/>
            <person name="Gladieux P."/>
            <person name="Hiltunen Thoren M."/>
            <person name="Johannesson H."/>
        </authorList>
    </citation>
    <scope>NUCLEOTIDE SEQUENCE</scope>
    <source>
        <strain evidence="3">PSN324</strain>
    </source>
</reference>
<name>A0AAV9HWS5_9PEZI</name>
<keyword evidence="4" id="KW-1185">Reference proteome</keyword>
<reference evidence="3" key="2">
    <citation type="submission" date="2023-06" db="EMBL/GenBank/DDBJ databases">
        <authorList>
            <consortium name="Lawrence Berkeley National Laboratory"/>
            <person name="Mondo S.J."/>
            <person name="Hensen N."/>
            <person name="Bonometti L."/>
            <person name="Westerberg I."/>
            <person name="Brannstrom I.O."/>
            <person name="Guillou S."/>
            <person name="Cros-Aarteil S."/>
            <person name="Calhoun S."/>
            <person name="Haridas S."/>
            <person name="Kuo A."/>
            <person name="Pangilinan J."/>
            <person name="Riley R."/>
            <person name="Labutti K."/>
            <person name="Andreopoulos B."/>
            <person name="Lipzen A."/>
            <person name="Chen C."/>
            <person name="Yanf M."/>
            <person name="Daum C."/>
            <person name="Ng V."/>
            <person name="Clum A."/>
            <person name="Steindorff A."/>
            <person name="Ohm R."/>
            <person name="Martin F."/>
            <person name="Silar P."/>
            <person name="Natvig D."/>
            <person name="Lalanne C."/>
            <person name="Gautier V."/>
            <person name="Ament-Velasquez S.L."/>
            <person name="Kruys A."/>
            <person name="Hutchinson M.I."/>
            <person name="Powell A.J."/>
            <person name="Barry K."/>
            <person name="Miller A.N."/>
            <person name="Grigoriev I.V."/>
            <person name="Debuchy R."/>
            <person name="Gladieux P."/>
            <person name="Thoren M.H."/>
            <person name="Johannesson H."/>
        </authorList>
    </citation>
    <scope>NUCLEOTIDE SEQUENCE</scope>
    <source>
        <strain evidence="3">PSN324</strain>
    </source>
</reference>
<keyword evidence="2" id="KW-0812">Transmembrane</keyword>
<evidence type="ECO:0000256" key="2">
    <source>
        <dbReference type="SAM" id="Phobius"/>
    </source>
</evidence>
<sequence>MRLQILPFVSLIPFLFSLLLLLFTTRSLLYLRSDTKAKVMSFYATWAAAAVILALLPYAWPYLVRFWTFIRCRRPNPVPLATNHDILQLLYNLETQVRDATSVIMDAQVAQLELMVEVVRLLHVLSEREAAAQPRGRNRDLEVDERARGAVRPRRPSSLPA</sequence>
<feature type="compositionally biased region" description="Basic and acidic residues" evidence="1">
    <location>
        <begin position="137"/>
        <end position="148"/>
    </location>
</feature>